<dbReference type="Proteomes" id="UP001164776">
    <property type="component" value="Unassembled WGS sequence"/>
</dbReference>
<comment type="caution">
    <text evidence="2">The sequence shown here is derived from an EMBL/GenBank/DDBJ whole genome shotgun (WGS) entry which is preliminary data.</text>
</comment>
<gene>
    <name evidence="2" type="ORF">BS78_K302400</name>
</gene>
<feature type="transmembrane region" description="Helical" evidence="1">
    <location>
        <begin position="21"/>
        <end position="44"/>
    </location>
</feature>
<dbReference type="AlphaFoldDB" id="A0A9W8CEN1"/>
<accession>A0A9W8CEN1</accession>
<proteinExistence type="predicted"/>
<dbReference type="OrthoDB" id="647957at2759"/>
<organism evidence="2 3">
    <name type="scientific">Paspalum vaginatum</name>
    <name type="common">seashore paspalum</name>
    <dbReference type="NCBI Taxonomy" id="158149"/>
    <lineage>
        <taxon>Eukaryota</taxon>
        <taxon>Viridiplantae</taxon>
        <taxon>Streptophyta</taxon>
        <taxon>Embryophyta</taxon>
        <taxon>Tracheophyta</taxon>
        <taxon>Spermatophyta</taxon>
        <taxon>Magnoliopsida</taxon>
        <taxon>Liliopsida</taxon>
        <taxon>Poales</taxon>
        <taxon>Poaceae</taxon>
        <taxon>PACMAD clade</taxon>
        <taxon>Panicoideae</taxon>
        <taxon>Andropogonodae</taxon>
        <taxon>Paspaleae</taxon>
        <taxon>Paspalinae</taxon>
        <taxon>Paspalum</taxon>
    </lineage>
</organism>
<sequence length="208" mass="22827">MSSSINNPRHQYSLKEDLTRAVKAILVFLWFTIPLWILILRFLLPPKFSVQVVGATGLESPPPAQHNAPVSTVFNITLHAANRRSSGRCYRNGEVAVRYSGYTVAWGRTMAFCVGEKAARQLPLVAWADGVCLPSSLRERMAADWRAGTAELEVDLRLFRGNDGSVTPAWISCKATAGGAKPPGVTPCTTFASQNWASDIAPAWMQYF</sequence>
<evidence type="ECO:0000313" key="2">
    <source>
        <dbReference type="EMBL" id="KAJ1254967.1"/>
    </source>
</evidence>
<name>A0A9W8CEN1_9POAL</name>
<keyword evidence="1" id="KW-0812">Transmembrane</keyword>
<dbReference type="PANTHER" id="PTHR33994">
    <property type="entry name" value="OS04G0515000 PROTEIN"/>
    <property type="match status" value="1"/>
</dbReference>
<protein>
    <recommendedName>
        <fullName evidence="4">Late embryogenesis abundant protein LEA-2 subgroup domain-containing protein</fullName>
    </recommendedName>
</protein>
<evidence type="ECO:0000313" key="3">
    <source>
        <dbReference type="Proteomes" id="UP001164776"/>
    </source>
</evidence>
<dbReference type="EMBL" id="MU629842">
    <property type="protein sequence ID" value="KAJ1254967.1"/>
    <property type="molecule type" value="Genomic_DNA"/>
</dbReference>
<reference evidence="2 3" key="1">
    <citation type="submission" date="2022-10" db="EMBL/GenBank/DDBJ databases">
        <title>WGS assembly of Paspalum vaginatum 540-79.</title>
        <authorList>
            <person name="Sun G."/>
            <person name="Wase N."/>
            <person name="Shu S."/>
            <person name="Jenkins J."/>
            <person name="Zhou B."/>
            <person name="Torres-Rodriguez J."/>
            <person name="Chen C."/>
            <person name="Sandor L."/>
            <person name="Plott C."/>
            <person name="Yoshinga Y."/>
            <person name="Daum C."/>
            <person name="Qi P."/>
            <person name="Barry K."/>
            <person name="Lipzen A."/>
            <person name="Berry L."/>
            <person name="Pedersen C."/>
            <person name="Gottilla T."/>
            <person name="Foltz A."/>
            <person name="Yu H."/>
            <person name="O'Malley R."/>
            <person name="Zhang C."/>
            <person name="Devos K."/>
            <person name="Sigmon B."/>
            <person name="Yu B."/>
            <person name="Obata T."/>
            <person name="Schmutz J."/>
            <person name="Schnable J."/>
        </authorList>
    </citation>
    <scope>NUCLEOTIDE SEQUENCE [LARGE SCALE GENOMIC DNA]</scope>
    <source>
        <strain evidence="3">cv. 540-79</strain>
    </source>
</reference>
<keyword evidence="1" id="KW-1133">Transmembrane helix</keyword>
<keyword evidence="3" id="KW-1185">Reference proteome</keyword>
<evidence type="ECO:0000256" key="1">
    <source>
        <dbReference type="SAM" id="Phobius"/>
    </source>
</evidence>
<dbReference type="PANTHER" id="PTHR33994:SF38">
    <property type="entry name" value="LATE EMBRYOGENESIS ABUNDANT PROTEIN LEA-2 SUBGROUP DOMAIN-CONTAINING PROTEIN"/>
    <property type="match status" value="1"/>
</dbReference>
<keyword evidence="1" id="KW-0472">Membrane</keyword>
<evidence type="ECO:0008006" key="4">
    <source>
        <dbReference type="Google" id="ProtNLM"/>
    </source>
</evidence>